<dbReference type="EMBL" id="QOIP01000008">
    <property type="protein sequence ID" value="RLU19710.1"/>
    <property type="molecule type" value="Genomic_DNA"/>
</dbReference>
<dbReference type="OrthoDB" id="7936313at2759"/>
<sequence length="1774" mass="200982">MFNRTFILDGNRLMMPSLNETSDKTLYEVAQVGEYTNIKFVTSIVWRDTVYLLLCYEPNLCSLHTGTPNATLRFRHTVRFKGTPVDAKFFTQHDQLYLIIANNADRFPVPSLIYRWSDTYMDVVQEVITSGVTSVTAFEYRRSAIIVFACYDAENPWIGSDVYEFKDDSIAKMQILSTVQPISVHHYVHADFNFVLVMNEQGLSNVFCWDGKILAEMCLLSGRELLDWSSLLEIEPNSLITIFHMDGDTFAIVAYKNVVELHKFHNASDWKKEDTQYFKEGQRVVGMVVSLHEDTIMHMTLIMKRDNVYWVEQWQVKMSSIPIKSSIGDAAATNKCLADLIKTLEMRMPLIREAEASWKLLPSATEEPIKFDSLIVQSGNVDNVVIVTDEDVLPPRQIERALNELDRNVSDLLSERQKVVNATTSLVLSNKIAVDELHVEELEIDQVDVDYLNDQDVRAGMVILSQGEQHFAHPLHVKSVSVDDLEVESLCGIPSEYWSFKNSETSPLDSVHNFVEYSNDSVILHSDLTVSKLNITSLNRVIVDEFIADLFMINRTQEVKGKLTYKKLLQIVNLTTETLNGVPADKLMTTTTNQSFDDFYMKTLEIDKLYAETINGVPVEEAARKSRNSVIKGKVKLATLHVTENFVVDANNSQVIIPLDSPLQIYENVTILGDLYLKNLKIENAATLFVEDNGPVNMNCIFDKLWTKSSNQTITEEVTLEGGLTVDRLRTKYLNGFAEDDFLYATMDEIPSDFANLHFENFHVDEFFHDSDPNTSFFAVEPYSLKISKPLHLSSLQATDLITSIFNGVHVFDVMEGKANFSGILEQVPTVQASRVLVDNLDVRSLNDREVVLKDRLRIDDTHQLTVLKVPEFHVRNLEMRNLNGVEMKRLTRLKDLTDLDEITIDGDLTVKNLTIGQIDGQTVESFFDDLKQNDIVIPARSIEDLIVRNITLKSLYGRNFDDFVANVISRSRGQTIRGHFSAHAVTTENVTMNFINRQNVSQLMWVDEPLTITGDVTFSNLYVDGDVITSSLNGRDVRELYDSLLTIPAKDLDLLKVDGSITWNMSRTSPASISYLLENAVTADTDQVITGNVIFEEDVHAWAVIGPFDQINTIRDIISDVVIDHGELVEIAGKKLFKNDFEADSLTVNGDLGIREINGVDIRKFNDSVVRKDREDTIAGPLTFVKGVKIAKLRANNADLNASISAAARSSATLPDNVFFEKLEVMGDVHLKNLDGIDFDEFMSQRVTLSGNNEIPCSMQFNGIVTVTGNANVKQINGIRPSEFVLNNVNETQKIRGEKSFHEDLVIDGHVAAPRINNMSITREYEDGVKNDDEHVDIFGDLIFKSNVRIHEVNTSGLVNGVNLRLAVDDLKKQTNEIVQDLQESWEIIEQRVRYSSQASKTLRSIFFYLETAEDLAIHGTNVSKVDVTYINETMIKLDMKNELPGGSCELPDHCPCPYQSTVELSAENTHIAWRLKHGEVTRKFRDQDGNFEISVTTTAVSSSAKCTLGIPKREYTVISISRLKDTEEILSVASGDIEGYLKDAAIFQHEGSVYAVLAINYEKTRATHRVDSLFYRVDVETENATLIQEFPTDGAWSTQIFEIEREMFLLVGCFGESAESLLYRFEPTIQKLELLRTFASDSRYVKHFSQGKDHFVLLDNPDTNAVNIYRYDPAYRNFYSYQSIFHASEVNGIEYFYADDFDSSDAFVIVTTQDGRFHIYEYMFAEKFQLRLQHAVDGLQTMVPFYYLGNHYIFAGTSNNNVVYRIVKQGPR</sequence>
<protein>
    <submittedName>
        <fullName evidence="1">Uncharacterized protein</fullName>
    </submittedName>
</protein>
<organism evidence="1 2">
    <name type="scientific">Ooceraea biroi</name>
    <name type="common">Clonal raider ant</name>
    <name type="synonym">Cerapachys biroi</name>
    <dbReference type="NCBI Taxonomy" id="2015173"/>
    <lineage>
        <taxon>Eukaryota</taxon>
        <taxon>Metazoa</taxon>
        <taxon>Ecdysozoa</taxon>
        <taxon>Arthropoda</taxon>
        <taxon>Hexapoda</taxon>
        <taxon>Insecta</taxon>
        <taxon>Pterygota</taxon>
        <taxon>Neoptera</taxon>
        <taxon>Endopterygota</taxon>
        <taxon>Hymenoptera</taxon>
        <taxon>Apocrita</taxon>
        <taxon>Aculeata</taxon>
        <taxon>Formicoidea</taxon>
        <taxon>Formicidae</taxon>
        <taxon>Dorylinae</taxon>
        <taxon>Ooceraea</taxon>
    </lineage>
</organism>
<accession>A0A3L8DGY8</accession>
<gene>
    <name evidence="1" type="ORF">DMN91_008267</name>
</gene>
<comment type="caution">
    <text evidence="1">The sequence shown here is derived from an EMBL/GenBank/DDBJ whole genome shotgun (WGS) entry which is preliminary data.</text>
</comment>
<evidence type="ECO:0000313" key="2">
    <source>
        <dbReference type="Proteomes" id="UP000279307"/>
    </source>
</evidence>
<name>A0A3L8DGY8_OOCBI</name>
<proteinExistence type="predicted"/>
<reference evidence="1 2" key="1">
    <citation type="journal article" date="2018" name="Genome Res.">
        <title>The genomic architecture and molecular evolution of ant odorant receptors.</title>
        <authorList>
            <person name="McKenzie S.K."/>
            <person name="Kronauer D.J.C."/>
        </authorList>
    </citation>
    <scope>NUCLEOTIDE SEQUENCE [LARGE SCALE GENOMIC DNA]</scope>
    <source>
        <strain evidence="1">Clonal line C1</strain>
    </source>
</reference>
<dbReference type="Proteomes" id="UP000279307">
    <property type="component" value="Chromosome 8"/>
</dbReference>
<evidence type="ECO:0000313" key="1">
    <source>
        <dbReference type="EMBL" id="RLU19710.1"/>
    </source>
</evidence>